<dbReference type="SUPFAM" id="SSF82185">
    <property type="entry name" value="Histone H3 K4-specific methyltransferase SET7/9 N-terminal domain"/>
    <property type="match status" value="1"/>
</dbReference>
<dbReference type="InterPro" id="IPR003409">
    <property type="entry name" value="MORN"/>
</dbReference>
<evidence type="ECO:0000313" key="2">
    <source>
        <dbReference type="EMBL" id="PCE63633.1"/>
    </source>
</evidence>
<name>A0A2A4G5C2_9FLAO</name>
<proteinExistence type="predicted"/>
<dbReference type="Proteomes" id="UP000219559">
    <property type="component" value="Unassembled WGS sequence"/>
</dbReference>
<dbReference type="PANTHER" id="PTHR43215:SF14">
    <property type="entry name" value="RADIAL SPOKE HEAD 1 HOMOLOG"/>
    <property type="match status" value="1"/>
</dbReference>
<keyword evidence="1" id="KW-0677">Repeat</keyword>
<gene>
    <name evidence="2" type="ORF">B7P33_10130</name>
</gene>
<dbReference type="PANTHER" id="PTHR43215">
    <property type="entry name" value="RADIAL SPOKE HEAD 1 HOMOLOG"/>
    <property type="match status" value="1"/>
</dbReference>
<keyword evidence="3" id="KW-1185">Reference proteome</keyword>
<dbReference type="SMART" id="SM00698">
    <property type="entry name" value="MORN"/>
    <property type="match status" value="3"/>
</dbReference>
<organism evidence="2 3">
    <name type="scientific">Sediminicola luteus</name>
    <dbReference type="NCBI Taxonomy" id="319238"/>
    <lineage>
        <taxon>Bacteria</taxon>
        <taxon>Pseudomonadati</taxon>
        <taxon>Bacteroidota</taxon>
        <taxon>Flavobacteriia</taxon>
        <taxon>Flavobacteriales</taxon>
        <taxon>Flavobacteriaceae</taxon>
        <taxon>Sediminicola</taxon>
    </lineage>
</organism>
<dbReference type="RefSeq" id="WP_097442349.1">
    <property type="nucleotide sequence ID" value="NZ_NBWU01000004.1"/>
</dbReference>
<dbReference type="Pfam" id="PF02493">
    <property type="entry name" value="MORN"/>
    <property type="match status" value="3"/>
</dbReference>
<evidence type="ECO:0000256" key="1">
    <source>
        <dbReference type="ARBA" id="ARBA00022737"/>
    </source>
</evidence>
<sequence length="215" mass="23730">MKYFLSIIALIAFGVQTNAQCKVLKQEISESYEGDCKKGKAHGQGVAKGTDSYEGEFSKGQPNGQGTYTFANGDVYIGQFKKGKKHGEGTMTKADKLTVKGYWDNDAYIGTEKTPYKIIRKSRFVGNVNFSRKEGADQIIVTVQIGGRIQNANLNITPLEGSHGVVMNNSQRTTIQSVIFPYRAKVSFNLNGENHDVEFRISHGGTWNLKIPVNP</sequence>
<reference evidence="2 3" key="1">
    <citation type="submission" date="2017-04" db="EMBL/GenBank/DDBJ databases">
        <title>A new member of the family Flavobacteriaceae isolated from ascidians.</title>
        <authorList>
            <person name="Chen L."/>
        </authorList>
    </citation>
    <scope>NUCLEOTIDE SEQUENCE [LARGE SCALE GENOMIC DNA]</scope>
    <source>
        <strain evidence="2 3">HQA918</strain>
    </source>
</reference>
<dbReference type="OrthoDB" id="977972at2"/>
<protein>
    <submittedName>
        <fullName evidence="2">Uncharacterized protein</fullName>
    </submittedName>
</protein>
<dbReference type="AlphaFoldDB" id="A0A2A4G5C2"/>
<accession>A0A2A4G5C2</accession>
<evidence type="ECO:0000313" key="3">
    <source>
        <dbReference type="Proteomes" id="UP000219559"/>
    </source>
</evidence>
<comment type="caution">
    <text evidence="2">The sequence shown here is derived from an EMBL/GenBank/DDBJ whole genome shotgun (WGS) entry which is preliminary data.</text>
</comment>
<dbReference type="EMBL" id="NBWU01000004">
    <property type="protein sequence ID" value="PCE63633.1"/>
    <property type="molecule type" value="Genomic_DNA"/>
</dbReference>
<dbReference type="Gene3D" id="2.20.110.10">
    <property type="entry name" value="Histone H3 K4-specific methyltransferase SET7/9 N-terminal domain"/>
    <property type="match status" value="1"/>
</dbReference>